<evidence type="ECO:0000256" key="1">
    <source>
        <dbReference type="ARBA" id="ARBA00001941"/>
    </source>
</evidence>
<comment type="cofactor">
    <cofactor evidence="2">
        <name>Mg(2+)</name>
        <dbReference type="ChEBI" id="CHEBI:18420"/>
    </cofactor>
</comment>
<keyword evidence="9" id="KW-0482">Metalloprotease</keyword>
<name>A0A399EZK4_9DEIN</name>
<comment type="similarity">
    <text evidence="4">Belongs to the peptidase M29 family.</text>
</comment>
<evidence type="ECO:0000256" key="4">
    <source>
        <dbReference type="ARBA" id="ARBA00008236"/>
    </source>
</evidence>
<organism evidence="10 11">
    <name type="scientific">Calidithermus roseus</name>
    <dbReference type="NCBI Taxonomy" id="1644118"/>
    <lineage>
        <taxon>Bacteria</taxon>
        <taxon>Thermotogati</taxon>
        <taxon>Deinococcota</taxon>
        <taxon>Deinococci</taxon>
        <taxon>Thermales</taxon>
        <taxon>Thermaceae</taxon>
        <taxon>Calidithermus</taxon>
    </lineage>
</organism>
<evidence type="ECO:0000256" key="3">
    <source>
        <dbReference type="ARBA" id="ARBA00001947"/>
    </source>
</evidence>
<protein>
    <submittedName>
        <fullName evidence="10">Aminopeptidase T</fullName>
        <ecNumber evidence="10">3.4.11.-</ecNumber>
    </submittedName>
</protein>
<comment type="cofactor">
    <cofactor evidence="1">
        <name>Co(2+)</name>
        <dbReference type="ChEBI" id="CHEBI:48828"/>
    </cofactor>
</comment>
<evidence type="ECO:0000256" key="9">
    <source>
        <dbReference type="ARBA" id="ARBA00023049"/>
    </source>
</evidence>
<keyword evidence="6" id="KW-0645">Protease</keyword>
<dbReference type="Pfam" id="PF02073">
    <property type="entry name" value="Peptidase_M29"/>
    <property type="match status" value="1"/>
</dbReference>
<dbReference type="RefSeq" id="WP_119276369.1">
    <property type="nucleotide sequence ID" value="NZ_QWLA01000014.1"/>
</dbReference>
<comment type="cofactor">
    <cofactor evidence="3">
        <name>Zn(2+)</name>
        <dbReference type="ChEBI" id="CHEBI:29105"/>
    </cofactor>
</comment>
<dbReference type="InterPro" id="IPR000787">
    <property type="entry name" value="Peptidase_M29"/>
</dbReference>
<keyword evidence="7" id="KW-0479">Metal-binding</keyword>
<dbReference type="PRINTS" id="PR00919">
    <property type="entry name" value="THERMOPTASE"/>
</dbReference>
<evidence type="ECO:0000313" key="10">
    <source>
        <dbReference type="EMBL" id="RIH87972.1"/>
    </source>
</evidence>
<evidence type="ECO:0000256" key="8">
    <source>
        <dbReference type="ARBA" id="ARBA00022801"/>
    </source>
</evidence>
<accession>A0A399EZK4</accession>
<dbReference type="InterPro" id="IPR035097">
    <property type="entry name" value="M29_N-terminal"/>
</dbReference>
<proteinExistence type="inferred from homology"/>
<dbReference type="Proteomes" id="UP000265341">
    <property type="component" value="Unassembled WGS sequence"/>
</dbReference>
<evidence type="ECO:0000256" key="7">
    <source>
        <dbReference type="ARBA" id="ARBA00022723"/>
    </source>
</evidence>
<keyword evidence="5 10" id="KW-0031">Aminopeptidase</keyword>
<dbReference type="GO" id="GO:0006508">
    <property type="term" value="P:proteolysis"/>
    <property type="evidence" value="ECO:0007669"/>
    <property type="project" value="UniProtKB-KW"/>
</dbReference>
<sequence length="414" mass="45308">MSSNDFASKLDRLAQIAVRVGLNLQPGQELVMTAPVEALELTRKITEQAYKAGASLVTTLFNDDAATLARFQYAPESSFDKAPAWLYQAMAEAYRSGAARLAISGQNPGLLRGQNPEHVARASKAQAIAYQPALELITRFHVNWTIVSYATPSWARTVFPDDPEDVAVSKLWEAIFRASRVDGDDPVAAWEAHNRRLKERVDFLNARRYQALHFRGPGTDLRVGLAEGHLWVGGRSPAKNGVACNPNIPTEEVFTTPHKDRIEGYVSSSKPLSHQGSLIDGIRVRFEGGRIVEASARQGEEILRKLLESDEGARSLGEVALVPHSSPIAQMGVLFYNTLFDENAASHIALGQAYSECMVDGDRLSPEELAARGANSSLIHVDWMIGSNEMDVDGLTHSGTLEPLMRSGEWAFSV</sequence>
<dbReference type="PANTHER" id="PTHR34448">
    <property type="entry name" value="AMINOPEPTIDASE"/>
    <property type="match status" value="1"/>
</dbReference>
<gene>
    <name evidence="10" type="ORF">Mrose_01039</name>
</gene>
<evidence type="ECO:0000256" key="6">
    <source>
        <dbReference type="ARBA" id="ARBA00022670"/>
    </source>
</evidence>
<keyword evidence="11" id="KW-1185">Reference proteome</keyword>
<dbReference type="Gene3D" id="3.40.1830.10">
    <property type="entry name" value="Thermophilic metalloprotease (M29)"/>
    <property type="match status" value="1"/>
</dbReference>
<dbReference type="SUPFAM" id="SSF144052">
    <property type="entry name" value="Thermophilic metalloprotease-like"/>
    <property type="match status" value="1"/>
</dbReference>
<evidence type="ECO:0000256" key="2">
    <source>
        <dbReference type="ARBA" id="ARBA00001946"/>
    </source>
</evidence>
<dbReference type="InterPro" id="IPR052170">
    <property type="entry name" value="M29_Exopeptidase"/>
</dbReference>
<dbReference type="EC" id="3.4.11.-" evidence="10"/>
<dbReference type="PANTHER" id="PTHR34448:SF3">
    <property type="entry name" value="AMINOPEPTIDASE AMPS"/>
    <property type="match status" value="1"/>
</dbReference>
<evidence type="ECO:0000313" key="11">
    <source>
        <dbReference type="Proteomes" id="UP000265341"/>
    </source>
</evidence>
<reference evidence="10 11" key="1">
    <citation type="submission" date="2018-08" db="EMBL/GenBank/DDBJ databases">
        <title>Meiothermus roseus NBRC 110900 genome sequencing project.</title>
        <authorList>
            <person name="Da Costa M.S."/>
            <person name="Albuquerque L."/>
            <person name="Raposo P."/>
            <person name="Froufe H.J.C."/>
            <person name="Barroso C.S."/>
            <person name="Egas C."/>
        </authorList>
    </citation>
    <scope>NUCLEOTIDE SEQUENCE [LARGE SCALE GENOMIC DNA]</scope>
    <source>
        <strain evidence="10 11">NBRC 110900</strain>
    </source>
</reference>
<dbReference type="EMBL" id="QWLA01000014">
    <property type="protein sequence ID" value="RIH87972.1"/>
    <property type="molecule type" value="Genomic_DNA"/>
</dbReference>
<comment type="caution">
    <text evidence="10">The sequence shown here is derived from an EMBL/GenBank/DDBJ whole genome shotgun (WGS) entry which is preliminary data.</text>
</comment>
<dbReference type="OrthoDB" id="9803993at2"/>
<dbReference type="GO" id="GO:0008237">
    <property type="term" value="F:metallopeptidase activity"/>
    <property type="evidence" value="ECO:0007669"/>
    <property type="project" value="UniProtKB-KW"/>
</dbReference>
<dbReference type="AlphaFoldDB" id="A0A399EZK4"/>
<dbReference type="GO" id="GO:0004177">
    <property type="term" value="F:aminopeptidase activity"/>
    <property type="evidence" value="ECO:0007669"/>
    <property type="project" value="UniProtKB-KW"/>
</dbReference>
<dbReference type="GO" id="GO:0046872">
    <property type="term" value="F:metal ion binding"/>
    <property type="evidence" value="ECO:0007669"/>
    <property type="project" value="UniProtKB-KW"/>
</dbReference>
<evidence type="ECO:0000256" key="5">
    <source>
        <dbReference type="ARBA" id="ARBA00022438"/>
    </source>
</evidence>
<keyword evidence="8 10" id="KW-0378">Hydrolase</keyword>